<sequence>MSQSRQTETPNAFPHQKVSGLSVVERPFDPPDLECQSAGEDEMDGRMGLSAMQQQDIRSSKTWDEEDADFEKVVDALEKYDRLMLNSNQVLSLDQPGQHFLEGCSRVFREALKGGDASFVDTLSTDWVSIIRPDRLDQLISHIPTTKFGKIMFKPFFKKKESFGKVETTHYYDRAIRFLFFTFFSFIIGVFACAPAAIQSLNVKSAAGEVAVYLVFVITFGWGVQGLIRGFEKLLLTCLAYSGLMANLLRGN</sequence>
<evidence type="ECO:0000256" key="1">
    <source>
        <dbReference type="SAM" id="MobiDB-lite"/>
    </source>
</evidence>
<organism evidence="4 5">
    <name type="scientific">Fusarium austroafricanum</name>
    <dbReference type="NCBI Taxonomy" id="2364996"/>
    <lineage>
        <taxon>Eukaryota</taxon>
        <taxon>Fungi</taxon>
        <taxon>Dikarya</taxon>
        <taxon>Ascomycota</taxon>
        <taxon>Pezizomycotina</taxon>
        <taxon>Sordariomycetes</taxon>
        <taxon>Hypocreomycetidae</taxon>
        <taxon>Hypocreales</taxon>
        <taxon>Nectriaceae</taxon>
        <taxon>Fusarium</taxon>
        <taxon>Fusarium concolor species complex</taxon>
    </lineage>
</organism>
<keyword evidence="5" id="KW-1185">Reference proteome</keyword>
<feature type="domain" description="DUF6594" evidence="3">
    <location>
        <begin position="53"/>
        <end position="233"/>
    </location>
</feature>
<feature type="transmembrane region" description="Helical" evidence="2">
    <location>
        <begin position="178"/>
        <end position="198"/>
    </location>
</feature>
<evidence type="ECO:0000313" key="4">
    <source>
        <dbReference type="EMBL" id="KAF4455136.1"/>
    </source>
</evidence>
<keyword evidence="2" id="KW-1133">Transmembrane helix</keyword>
<feature type="compositionally biased region" description="Polar residues" evidence="1">
    <location>
        <begin position="1"/>
        <end position="10"/>
    </location>
</feature>
<dbReference type="InterPro" id="IPR046529">
    <property type="entry name" value="DUF6594"/>
</dbReference>
<feature type="region of interest" description="Disordered" evidence="1">
    <location>
        <begin position="1"/>
        <end position="40"/>
    </location>
</feature>
<keyword evidence="2" id="KW-0812">Transmembrane</keyword>
<name>A0A8H4KR98_9HYPO</name>
<evidence type="ECO:0000313" key="5">
    <source>
        <dbReference type="Proteomes" id="UP000605986"/>
    </source>
</evidence>
<comment type="caution">
    <text evidence="4">The sequence shown here is derived from an EMBL/GenBank/DDBJ whole genome shotgun (WGS) entry which is preliminary data.</text>
</comment>
<dbReference type="Proteomes" id="UP000605986">
    <property type="component" value="Unassembled WGS sequence"/>
</dbReference>
<dbReference type="Pfam" id="PF20237">
    <property type="entry name" value="DUF6594"/>
    <property type="match status" value="1"/>
</dbReference>
<dbReference type="OrthoDB" id="5079013at2759"/>
<evidence type="ECO:0000259" key="3">
    <source>
        <dbReference type="Pfam" id="PF20237"/>
    </source>
</evidence>
<accession>A0A8H4KR98</accession>
<feature type="transmembrane region" description="Helical" evidence="2">
    <location>
        <begin position="210"/>
        <end position="228"/>
    </location>
</feature>
<keyword evidence="2" id="KW-0472">Membrane</keyword>
<dbReference type="AlphaFoldDB" id="A0A8H4KR98"/>
<proteinExistence type="predicted"/>
<dbReference type="EMBL" id="JAADJG010000104">
    <property type="protein sequence ID" value="KAF4455136.1"/>
    <property type="molecule type" value="Genomic_DNA"/>
</dbReference>
<evidence type="ECO:0000256" key="2">
    <source>
        <dbReference type="SAM" id="Phobius"/>
    </source>
</evidence>
<protein>
    <recommendedName>
        <fullName evidence="3">DUF6594 domain-containing protein</fullName>
    </recommendedName>
</protein>
<gene>
    <name evidence="4" type="ORF">F53441_2456</name>
</gene>
<reference evidence="4" key="1">
    <citation type="submission" date="2020-01" db="EMBL/GenBank/DDBJ databases">
        <title>Identification and distribution of gene clusters putatively required for synthesis of sphingolipid metabolism inhibitors in phylogenetically diverse species of the filamentous fungus Fusarium.</title>
        <authorList>
            <person name="Kim H.-S."/>
            <person name="Busman M."/>
            <person name="Brown D.W."/>
            <person name="Divon H."/>
            <person name="Uhlig S."/>
            <person name="Proctor R.H."/>
        </authorList>
    </citation>
    <scope>NUCLEOTIDE SEQUENCE</scope>
    <source>
        <strain evidence="4">NRRL 53441</strain>
    </source>
</reference>